<organism evidence="1 2">
    <name type="scientific">Thelohanellus kitauei</name>
    <name type="common">Myxosporean</name>
    <dbReference type="NCBI Taxonomy" id="669202"/>
    <lineage>
        <taxon>Eukaryota</taxon>
        <taxon>Metazoa</taxon>
        <taxon>Cnidaria</taxon>
        <taxon>Myxozoa</taxon>
        <taxon>Myxosporea</taxon>
        <taxon>Bivalvulida</taxon>
        <taxon>Platysporina</taxon>
        <taxon>Myxobolidae</taxon>
        <taxon>Thelohanellus</taxon>
    </lineage>
</organism>
<sequence length="120" mass="13626">MVRSRSSNTKVILAMNRHNIVNSEVIQGSFITEVFNAFLTATNNSLDQAREEAFSLIKSNLRRISPPSDTRDLISRMNDATCSVIPQHLENFIMPPKSIYGAYLNLEDIGREQSFRSYTN</sequence>
<proteinExistence type="predicted"/>
<dbReference type="Proteomes" id="UP000031668">
    <property type="component" value="Unassembled WGS sequence"/>
</dbReference>
<evidence type="ECO:0000313" key="1">
    <source>
        <dbReference type="EMBL" id="KII68574.1"/>
    </source>
</evidence>
<evidence type="ECO:0000313" key="2">
    <source>
        <dbReference type="Proteomes" id="UP000031668"/>
    </source>
</evidence>
<reference evidence="1 2" key="1">
    <citation type="journal article" date="2014" name="Genome Biol. Evol.">
        <title>The genome of the myxosporean Thelohanellus kitauei shows adaptations to nutrient acquisition within its fish host.</title>
        <authorList>
            <person name="Yang Y."/>
            <person name="Xiong J."/>
            <person name="Zhou Z."/>
            <person name="Huo F."/>
            <person name="Miao W."/>
            <person name="Ran C."/>
            <person name="Liu Y."/>
            <person name="Zhang J."/>
            <person name="Feng J."/>
            <person name="Wang M."/>
            <person name="Wang M."/>
            <person name="Wang L."/>
            <person name="Yao B."/>
        </authorList>
    </citation>
    <scope>NUCLEOTIDE SEQUENCE [LARGE SCALE GENOMIC DNA]</scope>
    <source>
        <strain evidence="1">Wuqing</strain>
    </source>
</reference>
<protein>
    <submittedName>
        <fullName evidence="1">Uncharacterized protein</fullName>
    </submittedName>
</protein>
<gene>
    <name evidence="1" type="ORF">RF11_12979</name>
</gene>
<dbReference type="EMBL" id="JWZT01002787">
    <property type="protein sequence ID" value="KII68574.1"/>
    <property type="molecule type" value="Genomic_DNA"/>
</dbReference>
<keyword evidence="2" id="KW-1185">Reference proteome</keyword>
<name>A0A0C2IT27_THEKT</name>
<comment type="caution">
    <text evidence="1">The sequence shown here is derived from an EMBL/GenBank/DDBJ whole genome shotgun (WGS) entry which is preliminary data.</text>
</comment>
<accession>A0A0C2IT27</accession>
<dbReference type="AlphaFoldDB" id="A0A0C2IT27"/>